<gene>
    <name evidence="1" type="ORF">PsorP6_016841</name>
</gene>
<evidence type="ECO:0000313" key="1">
    <source>
        <dbReference type="EMBL" id="KAI9916571.1"/>
    </source>
</evidence>
<reference evidence="1 2" key="1">
    <citation type="journal article" date="2022" name="bioRxiv">
        <title>The genome of the oomycete Peronosclerospora sorghi, a cosmopolitan pathogen of maize and sorghum, is inflated with dispersed pseudogenes.</title>
        <authorList>
            <person name="Fletcher K."/>
            <person name="Martin F."/>
            <person name="Isakeit T."/>
            <person name="Cavanaugh K."/>
            <person name="Magill C."/>
            <person name="Michelmore R."/>
        </authorList>
    </citation>
    <scope>NUCLEOTIDE SEQUENCE [LARGE SCALE GENOMIC DNA]</scope>
    <source>
        <strain evidence="1">P6</strain>
    </source>
</reference>
<protein>
    <submittedName>
        <fullName evidence="1">Uncharacterized protein</fullName>
    </submittedName>
</protein>
<comment type="caution">
    <text evidence="1">The sequence shown here is derived from an EMBL/GenBank/DDBJ whole genome shotgun (WGS) entry which is preliminary data.</text>
</comment>
<accession>A0ACC0WE41</accession>
<dbReference type="Proteomes" id="UP001163321">
    <property type="component" value="Chromosome 2"/>
</dbReference>
<dbReference type="EMBL" id="CM047581">
    <property type="protein sequence ID" value="KAI9916571.1"/>
    <property type="molecule type" value="Genomic_DNA"/>
</dbReference>
<organism evidence="1 2">
    <name type="scientific">Peronosclerospora sorghi</name>
    <dbReference type="NCBI Taxonomy" id="230839"/>
    <lineage>
        <taxon>Eukaryota</taxon>
        <taxon>Sar</taxon>
        <taxon>Stramenopiles</taxon>
        <taxon>Oomycota</taxon>
        <taxon>Peronosporomycetes</taxon>
        <taxon>Peronosporales</taxon>
        <taxon>Peronosporaceae</taxon>
        <taxon>Peronosclerospora</taxon>
    </lineage>
</organism>
<proteinExistence type="predicted"/>
<sequence>MLNGAVVAAAAAVAAVAARVREAATVATKDEDLLAAIAEEKATYSLNACRRDRYLDRALSPCQQRQYKEAMDFLNKAKEAAEKYAGGEQSNKNSNQAHNDSFLTKALDAVEKYHVKEKAVEFAQKEVAKREEEKRRPGYVETKDKSVVEKAIEAAEDFLAKQGDKMGEIGTKTKTKTKDKDKKSEHRDDKHEKRSPSSPQDHCYKNDPNLSAPKIEEPSMCPPRYNETGYSGTNNGDFNASFERMNLDKNDAQVSGGNKPRYETYQEYWSRQNNAGVPANYVGCAGDSVYTSDNRPPFPYASDNCPPFPYASENRHHTDSSAWSPNLSRPEENDVYYRDARCVPGYAGASSHANYSTVSDQSTQYGALDGTAGSQFNNSESSRYEEYLHRNTNTGEYPPSNWEGAATASSAYERTDGMDSGYYETYNPRRVGGMQYASNSRYTSTEHV</sequence>
<keyword evidence="2" id="KW-1185">Reference proteome</keyword>
<name>A0ACC0WE41_9STRA</name>
<evidence type="ECO:0000313" key="2">
    <source>
        <dbReference type="Proteomes" id="UP001163321"/>
    </source>
</evidence>